<feature type="compositionally biased region" description="Polar residues" evidence="1">
    <location>
        <begin position="261"/>
        <end position="272"/>
    </location>
</feature>
<evidence type="ECO:0000313" key="3">
    <source>
        <dbReference type="Proteomes" id="UP000030669"/>
    </source>
</evidence>
<dbReference type="Gene3D" id="3.40.50.720">
    <property type="entry name" value="NAD(P)-binding Rossmann-like Domain"/>
    <property type="match status" value="1"/>
</dbReference>
<gene>
    <name evidence="2" type="ORF">GLOTRDRAFT_139269</name>
</gene>
<dbReference type="RefSeq" id="XP_007867018.1">
    <property type="nucleotide sequence ID" value="XM_007868827.1"/>
</dbReference>
<evidence type="ECO:0000256" key="1">
    <source>
        <dbReference type="SAM" id="MobiDB-lite"/>
    </source>
</evidence>
<organism evidence="2 3">
    <name type="scientific">Gloeophyllum trabeum (strain ATCC 11539 / FP-39264 / Madison 617)</name>
    <name type="common">Brown rot fungus</name>
    <dbReference type="NCBI Taxonomy" id="670483"/>
    <lineage>
        <taxon>Eukaryota</taxon>
        <taxon>Fungi</taxon>
        <taxon>Dikarya</taxon>
        <taxon>Basidiomycota</taxon>
        <taxon>Agaricomycotina</taxon>
        <taxon>Agaricomycetes</taxon>
        <taxon>Gloeophyllales</taxon>
        <taxon>Gloeophyllaceae</taxon>
        <taxon>Gloeophyllum</taxon>
    </lineage>
</organism>
<dbReference type="OrthoDB" id="2681032at2759"/>
<sequence length="337" mass="36544">MAQSQWMRSPSDGSVAFAELVDLRLQQSSGRTYAVFPSDAHVGEPTDIMFLEWCRAIHRLAWIINPRPFFQAGCAEGGLEPPLLSGVQAELSSINYELKIEELPPFTEAYPRLGLEKASDPFTPCPPLKNWEPDPKSIPHSNAGPIAPKRTKVNAIICVLTLLELWSESENAVEFLAPMEIVLFGSSVRPRPGYGGTEFGGVADFTLPEVVRVPSGSTSPSTQGTEYAWSRRDGKHELHVLECEAHSLLIHNRPDAAGYASSESSVSTSQGWSREKGSFPEELGLPLDVAVGDGYGESEFVSEQLLVKAAESGTETTSFRIGQICGGTPHGAWATTD</sequence>
<feature type="region of interest" description="Disordered" evidence="1">
    <location>
        <begin position="259"/>
        <end position="279"/>
    </location>
</feature>
<evidence type="ECO:0000313" key="2">
    <source>
        <dbReference type="EMBL" id="EPQ54767.1"/>
    </source>
</evidence>
<evidence type="ECO:0008006" key="4">
    <source>
        <dbReference type="Google" id="ProtNLM"/>
    </source>
</evidence>
<dbReference type="HOGENOM" id="CLU_823995_0_0_1"/>
<dbReference type="EMBL" id="KB469303">
    <property type="protein sequence ID" value="EPQ54767.1"/>
    <property type="molecule type" value="Genomic_DNA"/>
</dbReference>
<protein>
    <recommendedName>
        <fullName evidence="4">Thioester reductase (TE) domain-containing protein</fullName>
    </recommendedName>
</protein>
<accession>S7Q5K4</accession>
<dbReference type="STRING" id="670483.S7Q5K4"/>
<dbReference type="Proteomes" id="UP000030669">
    <property type="component" value="Unassembled WGS sequence"/>
</dbReference>
<keyword evidence="3" id="KW-1185">Reference proteome</keyword>
<name>S7Q5K4_GLOTA</name>
<reference evidence="2 3" key="1">
    <citation type="journal article" date="2012" name="Science">
        <title>The Paleozoic origin of enzymatic lignin decomposition reconstructed from 31 fungal genomes.</title>
        <authorList>
            <person name="Floudas D."/>
            <person name="Binder M."/>
            <person name="Riley R."/>
            <person name="Barry K."/>
            <person name="Blanchette R.A."/>
            <person name="Henrissat B."/>
            <person name="Martinez A.T."/>
            <person name="Otillar R."/>
            <person name="Spatafora J.W."/>
            <person name="Yadav J.S."/>
            <person name="Aerts A."/>
            <person name="Benoit I."/>
            <person name="Boyd A."/>
            <person name="Carlson A."/>
            <person name="Copeland A."/>
            <person name="Coutinho P.M."/>
            <person name="de Vries R.P."/>
            <person name="Ferreira P."/>
            <person name="Findley K."/>
            <person name="Foster B."/>
            <person name="Gaskell J."/>
            <person name="Glotzer D."/>
            <person name="Gorecki P."/>
            <person name="Heitman J."/>
            <person name="Hesse C."/>
            <person name="Hori C."/>
            <person name="Igarashi K."/>
            <person name="Jurgens J.A."/>
            <person name="Kallen N."/>
            <person name="Kersten P."/>
            <person name="Kohler A."/>
            <person name="Kuees U."/>
            <person name="Kumar T.K.A."/>
            <person name="Kuo A."/>
            <person name="LaButti K."/>
            <person name="Larrondo L.F."/>
            <person name="Lindquist E."/>
            <person name="Ling A."/>
            <person name="Lombard V."/>
            <person name="Lucas S."/>
            <person name="Lundell T."/>
            <person name="Martin R."/>
            <person name="McLaughlin D.J."/>
            <person name="Morgenstern I."/>
            <person name="Morin E."/>
            <person name="Murat C."/>
            <person name="Nagy L.G."/>
            <person name="Nolan M."/>
            <person name="Ohm R.A."/>
            <person name="Patyshakuliyeva A."/>
            <person name="Rokas A."/>
            <person name="Ruiz-Duenas F.J."/>
            <person name="Sabat G."/>
            <person name="Salamov A."/>
            <person name="Samejima M."/>
            <person name="Schmutz J."/>
            <person name="Slot J.C."/>
            <person name="St John F."/>
            <person name="Stenlid J."/>
            <person name="Sun H."/>
            <person name="Sun S."/>
            <person name="Syed K."/>
            <person name="Tsang A."/>
            <person name="Wiebenga A."/>
            <person name="Young D."/>
            <person name="Pisabarro A."/>
            <person name="Eastwood D.C."/>
            <person name="Martin F."/>
            <person name="Cullen D."/>
            <person name="Grigoriev I.V."/>
            <person name="Hibbett D.S."/>
        </authorList>
    </citation>
    <scope>NUCLEOTIDE SEQUENCE [LARGE SCALE GENOMIC DNA]</scope>
    <source>
        <strain evidence="2 3">ATCC 11539</strain>
    </source>
</reference>
<dbReference type="KEGG" id="gtr:GLOTRDRAFT_139269"/>
<dbReference type="AlphaFoldDB" id="S7Q5K4"/>
<dbReference type="GeneID" id="19304207"/>
<proteinExistence type="predicted"/>